<accession>A0A5B0SDH6</accession>
<sequence length="59" mass="6337">MLLAITPHLGSPPINLVPAVVARKRQQGSKTYSGLAGLSSHSDDEFDPIGQSITRENHQ</sequence>
<evidence type="ECO:0000313" key="3">
    <source>
        <dbReference type="Proteomes" id="UP000325313"/>
    </source>
</evidence>
<dbReference type="Proteomes" id="UP000325313">
    <property type="component" value="Unassembled WGS sequence"/>
</dbReference>
<dbReference type="AlphaFoldDB" id="A0A5B0SDH6"/>
<organism evidence="2 3">
    <name type="scientific">Puccinia graminis f. sp. tritici</name>
    <dbReference type="NCBI Taxonomy" id="56615"/>
    <lineage>
        <taxon>Eukaryota</taxon>
        <taxon>Fungi</taxon>
        <taxon>Dikarya</taxon>
        <taxon>Basidiomycota</taxon>
        <taxon>Pucciniomycotina</taxon>
        <taxon>Pucciniomycetes</taxon>
        <taxon>Pucciniales</taxon>
        <taxon>Pucciniaceae</taxon>
        <taxon>Puccinia</taxon>
    </lineage>
</organism>
<name>A0A5B0SDH6_PUCGR</name>
<feature type="region of interest" description="Disordered" evidence="1">
    <location>
        <begin position="28"/>
        <end position="59"/>
    </location>
</feature>
<reference evidence="2 3" key="1">
    <citation type="submission" date="2019-05" db="EMBL/GenBank/DDBJ databases">
        <title>Emergence of the Ug99 lineage of the wheat stem rust pathogen through somatic hybridization.</title>
        <authorList>
            <person name="Li F."/>
            <person name="Upadhyaya N.M."/>
            <person name="Sperschneider J."/>
            <person name="Matny O."/>
            <person name="Nguyen-Phuc H."/>
            <person name="Mago R."/>
            <person name="Raley C."/>
            <person name="Miller M.E."/>
            <person name="Silverstein K.A.T."/>
            <person name="Henningsen E."/>
            <person name="Hirsch C.D."/>
            <person name="Visser B."/>
            <person name="Pretorius Z.A."/>
            <person name="Steffenson B.J."/>
            <person name="Schwessinger B."/>
            <person name="Dodds P.N."/>
            <person name="Figueroa M."/>
        </authorList>
    </citation>
    <scope>NUCLEOTIDE SEQUENCE [LARGE SCALE GENOMIC DNA]</scope>
    <source>
        <strain evidence="2 3">Ug99</strain>
    </source>
</reference>
<gene>
    <name evidence="2" type="ORF">PGTUg99_030840</name>
</gene>
<evidence type="ECO:0000313" key="2">
    <source>
        <dbReference type="EMBL" id="KAA1135870.1"/>
    </source>
</evidence>
<evidence type="ECO:0000256" key="1">
    <source>
        <dbReference type="SAM" id="MobiDB-lite"/>
    </source>
</evidence>
<comment type="caution">
    <text evidence="2">The sequence shown here is derived from an EMBL/GenBank/DDBJ whole genome shotgun (WGS) entry which is preliminary data.</text>
</comment>
<proteinExistence type="predicted"/>
<protein>
    <submittedName>
        <fullName evidence="2">Uncharacterized protein</fullName>
    </submittedName>
</protein>
<dbReference type="EMBL" id="VDEP01000037">
    <property type="protein sequence ID" value="KAA1135870.1"/>
    <property type="molecule type" value="Genomic_DNA"/>
</dbReference>